<dbReference type="PROSITE" id="PS50835">
    <property type="entry name" value="IG_LIKE"/>
    <property type="match status" value="1"/>
</dbReference>
<dbReference type="InterPro" id="IPR007110">
    <property type="entry name" value="Ig-like_dom"/>
</dbReference>
<dbReference type="PANTHER" id="PTHR46013:SF4">
    <property type="entry name" value="B-CELL RECEPTOR CD22-RELATED"/>
    <property type="match status" value="1"/>
</dbReference>
<dbReference type="PANTHER" id="PTHR46013">
    <property type="entry name" value="VASCULAR CELL ADHESION MOLECULE 1"/>
    <property type="match status" value="1"/>
</dbReference>
<keyword evidence="2" id="KW-0472">Membrane</keyword>
<dbReference type="InterPro" id="IPR036179">
    <property type="entry name" value="Ig-like_dom_sf"/>
</dbReference>
<dbReference type="InParanoid" id="A0A665UE08"/>
<feature type="region of interest" description="Disordered" evidence="1">
    <location>
        <begin position="285"/>
        <end position="311"/>
    </location>
</feature>
<dbReference type="AlphaFoldDB" id="A0A665UE08"/>
<keyword evidence="2" id="KW-1133">Transmembrane helix</keyword>
<accession>A0A665UE08</accession>
<dbReference type="Proteomes" id="UP000472264">
    <property type="component" value="Chromosome 1"/>
</dbReference>
<feature type="transmembrane region" description="Helical" evidence="2">
    <location>
        <begin position="259"/>
        <end position="278"/>
    </location>
</feature>
<keyword evidence="5" id="KW-1185">Reference proteome</keyword>
<feature type="domain" description="Ig-like" evidence="3">
    <location>
        <begin position="181"/>
        <end position="262"/>
    </location>
</feature>
<reference evidence="4" key="1">
    <citation type="submission" date="2021-04" db="EMBL/GenBank/DDBJ databases">
        <authorList>
            <consortium name="Wellcome Sanger Institute Data Sharing"/>
        </authorList>
    </citation>
    <scope>NUCLEOTIDE SEQUENCE [LARGE SCALE GENOMIC DNA]</scope>
</reference>
<organism evidence="4 5">
    <name type="scientific">Echeneis naucrates</name>
    <name type="common">Live sharksucker</name>
    <dbReference type="NCBI Taxonomy" id="173247"/>
    <lineage>
        <taxon>Eukaryota</taxon>
        <taxon>Metazoa</taxon>
        <taxon>Chordata</taxon>
        <taxon>Craniata</taxon>
        <taxon>Vertebrata</taxon>
        <taxon>Euteleostomi</taxon>
        <taxon>Actinopterygii</taxon>
        <taxon>Neopterygii</taxon>
        <taxon>Teleostei</taxon>
        <taxon>Neoteleostei</taxon>
        <taxon>Acanthomorphata</taxon>
        <taxon>Carangaria</taxon>
        <taxon>Carangiformes</taxon>
        <taxon>Echeneidae</taxon>
        <taxon>Echeneis</taxon>
    </lineage>
</organism>
<dbReference type="InterPro" id="IPR003598">
    <property type="entry name" value="Ig_sub2"/>
</dbReference>
<dbReference type="SUPFAM" id="SSF48726">
    <property type="entry name" value="Immunoglobulin"/>
    <property type="match status" value="1"/>
</dbReference>
<keyword evidence="2" id="KW-0812">Transmembrane</keyword>
<sequence length="311" mass="34769">FEPSCRYKHSVGPDLGGQSEVENIFWYATHGGQTLDLTAEQRYWGHVSYSCGKNSCTLRIMDLKVSSWTDYHFSLRTKSNYQTYGKEPAVTLSVTGEINTYIKVTRYSKTPKCYNRCSSAHRSYIWYKNGQKTGDNTVYFSGSFSRSDSVSCALKGYEDFPSPSVFLLITVNFLFSPEDAPLNISVSVSPSAEMVEGSSVNLSCSSDANPAANITWYKEGEDSPKASGQIFTITDLRPEHSGNYSCEVQNKRGRRRSTLNLTVSSIGFIGWLICWSILLSRRKTQPSEPAERPGSKAEVRKRSESCFLPVT</sequence>
<proteinExistence type="predicted"/>
<evidence type="ECO:0000259" key="3">
    <source>
        <dbReference type="PROSITE" id="PS50835"/>
    </source>
</evidence>
<dbReference type="Gene3D" id="2.60.40.10">
    <property type="entry name" value="Immunoglobulins"/>
    <property type="match status" value="1"/>
</dbReference>
<protein>
    <recommendedName>
        <fullName evidence="3">Ig-like domain-containing protein</fullName>
    </recommendedName>
</protein>
<evidence type="ECO:0000256" key="2">
    <source>
        <dbReference type="SAM" id="Phobius"/>
    </source>
</evidence>
<dbReference type="SMART" id="SM00408">
    <property type="entry name" value="IGc2"/>
    <property type="match status" value="1"/>
</dbReference>
<dbReference type="InterPro" id="IPR003599">
    <property type="entry name" value="Ig_sub"/>
</dbReference>
<dbReference type="Pfam" id="PF13895">
    <property type="entry name" value="Ig_2"/>
    <property type="match status" value="1"/>
</dbReference>
<feature type="compositionally biased region" description="Basic and acidic residues" evidence="1">
    <location>
        <begin position="289"/>
        <end position="304"/>
    </location>
</feature>
<dbReference type="Ensembl" id="ENSENLT00000018340.1">
    <property type="protein sequence ID" value="ENSENLP00000017697.1"/>
    <property type="gene ID" value="ENSENLG00000008124.1"/>
</dbReference>
<name>A0A665UE08_ECHNA</name>
<dbReference type="InterPro" id="IPR013783">
    <property type="entry name" value="Ig-like_fold"/>
</dbReference>
<evidence type="ECO:0000256" key="1">
    <source>
        <dbReference type="SAM" id="MobiDB-lite"/>
    </source>
</evidence>
<reference evidence="4" key="3">
    <citation type="submission" date="2025-09" db="UniProtKB">
        <authorList>
            <consortium name="Ensembl"/>
        </authorList>
    </citation>
    <scope>IDENTIFICATION</scope>
</reference>
<evidence type="ECO:0000313" key="5">
    <source>
        <dbReference type="Proteomes" id="UP000472264"/>
    </source>
</evidence>
<evidence type="ECO:0000313" key="4">
    <source>
        <dbReference type="Ensembl" id="ENSENLP00000017697.1"/>
    </source>
</evidence>
<dbReference type="SMART" id="SM00409">
    <property type="entry name" value="IG"/>
    <property type="match status" value="1"/>
</dbReference>
<reference evidence="4" key="2">
    <citation type="submission" date="2025-08" db="UniProtKB">
        <authorList>
            <consortium name="Ensembl"/>
        </authorList>
    </citation>
    <scope>IDENTIFICATION</scope>
</reference>